<reference evidence="2" key="1">
    <citation type="submission" date="2022-01" db="EMBL/GenBank/DDBJ databases">
        <title>Genome Sequence Resource for Two Populations of Ditylenchus destructor, the Migratory Endoparasitic Phytonematode.</title>
        <authorList>
            <person name="Zhang H."/>
            <person name="Lin R."/>
            <person name="Xie B."/>
        </authorList>
    </citation>
    <scope>NUCLEOTIDE SEQUENCE</scope>
    <source>
        <strain evidence="2">BazhouSP</strain>
    </source>
</reference>
<dbReference type="Gene3D" id="3.30.710.10">
    <property type="entry name" value="Potassium Channel Kv1.1, Chain A"/>
    <property type="match status" value="1"/>
</dbReference>
<dbReference type="InterPro" id="IPR000210">
    <property type="entry name" value="BTB/POZ_dom"/>
</dbReference>
<dbReference type="PANTHER" id="PTHR22744">
    <property type="entry name" value="HELIX LOOP HELIX PROTEIN 21-RELATED"/>
    <property type="match status" value="1"/>
</dbReference>
<organism evidence="2 3">
    <name type="scientific">Ditylenchus destructor</name>
    <dbReference type="NCBI Taxonomy" id="166010"/>
    <lineage>
        <taxon>Eukaryota</taxon>
        <taxon>Metazoa</taxon>
        <taxon>Ecdysozoa</taxon>
        <taxon>Nematoda</taxon>
        <taxon>Chromadorea</taxon>
        <taxon>Rhabditida</taxon>
        <taxon>Tylenchina</taxon>
        <taxon>Tylenchomorpha</taxon>
        <taxon>Sphaerularioidea</taxon>
        <taxon>Anguinidae</taxon>
        <taxon>Anguininae</taxon>
        <taxon>Ditylenchus</taxon>
    </lineage>
</organism>
<dbReference type="InterPro" id="IPR011333">
    <property type="entry name" value="SKP1/BTB/POZ_sf"/>
</dbReference>
<accession>A0AAD4NAJ1</accession>
<dbReference type="PROSITE" id="PS50097">
    <property type="entry name" value="BTB"/>
    <property type="match status" value="1"/>
</dbReference>
<feature type="domain" description="BTB" evidence="1">
    <location>
        <begin position="12"/>
        <end position="81"/>
    </location>
</feature>
<dbReference type="AlphaFoldDB" id="A0AAD4NAJ1"/>
<dbReference type="Proteomes" id="UP001201812">
    <property type="component" value="Unassembled WGS sequence"/>
</dbReference>
<dbReference type="Pfam" id="PF00651">
    <property type="entry name" value="BTB"/>
    <property type="match status" value="1"/>
</dbReference>
<evidence type="ECO:0000259" key="1">
    <source>
        <dbReference type="PROSITE" id="PS50097"/>
    </source>
</evidence>
<proteinExistence type="predicted"/>
<dbReference type="SUPFAM" id="SSF54695">
    <property type="entry name" value="POZ domain"/>
    <property type="match status" value="1"/>
</dbReference>
<dbReference type="PANTHER" id="PTHR22744:SF14">
    <property type="entry name" value="BTB DOMAIN-CONTAINING PROTEIN-RELATED"/>
    <property type="match status" value="1"/>
</dbReference>
<protein>
    <submittedName>
        <fullName evidence="2">BTB/POZ domain-containing protein</fullName>
    </submittedName>
</protein>
<evidence type="ECO:0000313" key="3">
    <source>
        <dbReference type="Proteomes" id="UP001201812"/>
    </source>
</evidence>
<comment type="caution">
    <text evidence="2">The sequence shown here is derived from an EMBL/GenBank/DDBJ whole genome shotgun (WGS) entry which is preliminary data.</text>
</comment>
<dbReference type="EMBL" id="JAKKPZ010000003">
    <property type="protein sequence ID" value="KAI1723387.1"/>
    <property type="molecule type" value="Genomic_DNA"/>
</dbReference>
<keyword evidence="3" id="KW-1185">Reference proteome</keyword>
<sequence length="211" mass="24409">MVIDFSVPNALRQFELVVADGRSLWANGHYLAEISPYFYALCVAGDFKERRLGRVELKDVAFDDLHELLRCICPNEDFVYENRIDADNFALLTNLSGRLLLQNLREQLEKFARQEHNFDYASTTTLLESIVECHEAKFNDDTVTALCRRLAKHDQNEIKKITQTLPDKYSLLVEEKIQPLLEFYQHPATVYGSQSAVIAGSPHHWNIRLFF</sequence>
<name>A0AAD4NAJ1_9BILA</name>
<evidence type="ECO:0000313" key="2">
    <source>
        <dbReference type="EMBL" id="KAI1723387.1"/>
    </source>
</evidence>
<gene>
    <name evidence="2" type="ORF">DdX_03545</name>
</gene>